<dbReference type="SUPFAM" id="SSF56601">
    <property type="entry name" value="beta-lactamase/transpeptidase-like"/>
    <property type="match status" value="1"/>
</dbReference>
<dbReference type="InterPro" id="IPR050789">
    <property type="entry name" value="Diverse_Enzym_Activities"/>
</dbReference>
<reference evidence="3 4" key="1">
    <citation type="journal article" date="2016" name="Nat. Commun.">
        <title>Ectomycorrhizal ecology is imprinted in the genome of the dominant symbiotic fungus Cenococcum geophilum.</title>
        <authorList>
            <consortium name="DOE Joint Genome Institute"/>
            <person name="Peter M."/>
            <person name="Kohler A."/>
            <person name="Ohm R.A."/>
            <person name="Kuo A."/>
            <person name="Krutzmann J."/>
            <person name="Morin E."/>
            <person name="Arend M."/>
            <person name="Barry K.W."/>
            <person name="Binder M."/>
            <person name="Choi C."/>
            <person name="Clum A."/>
            <person name="Copeland A."/>
            <person name="Grisel N."/>
            <person name="Haridas S."/>
            <person name="Kipfer T."/>
            <person name="LaButti K."/>
            <person name="Lindquist E."/>
            <person name="Lipzen A."/>
            <person name="Maire R."/>
            <person name="Meier B."/>
            <person name="Mihaltcheva S."/>
            <person name="Molinier V."/>
            <person name="Murat C."/>
            <person name="Poggeler S."/>
            <person name="Quandt C.A."/>
            <person name="Sperisen C."/>
            <person name="Tritt A."/>
            <person name="Tisserant E."/>
            <person name="Crous P.W."/>
            <person name="Henrissat B."/>
            <person name="Nehls U."/>
            <person name="Egli S."/>
            <person name="Spatafora J.W."/>
            <person name="Grigoriev I.V."/>
            <person name="Martin F.M."/>
        </authorList>
    </citation>
    <scope>NUCLEOTIDE SEQUENCE [LARGE SCALE GENOMIC DNA]</scope>
    <source>
        <strain evidence="3 4">CBS 459.81</strain>
    </source>
</reference>
<dbReference type="OrthoDB" id="428260at2759"/>
<evidence type="ECO:0000313" key="3">
    <source>
        <dbReference type="EMBL" id="OCK83458.1"/>
    </source>
</evidence>
<dbReference type="Proteomes" id="UP000250266">
    <property type="component" value="Unassembled WGS sequence"/>
</dbReference>
<evidence type="ECO:0000259" key="2">
    <source>
        <dbReference type="Pfam" id="PF00144"/>
    </source>
</evidence>
<feature type="domain" description="Beta-lactamase-related" evidence="2">
    <location>
        <begin position="24"/>
        <end position="390"/>
    </location>
</feature>
<evidence type="ECO:0000313" key="4">
    <source>
        <dbReference type="Proteomes" id="UP000250266"/>
    </source>
</evidence>
<feature type="region of interest" description="Disordered" evidence="1">
    <location>
        <begin position="308"/>
        <end position="334"/>
    </location>
</feature>
<dbReference type="Pfam" id="PF00144">
    <property type="entry name" value="Beta-lactamase"/>
    <property type="match status" value="1"/>
</dbReference>
<dbReference type="AlphaFoldDB" id="A0A8E2EH48"/>
<proteinExistence type="predicted"/>
<sequence>MPLSAQGIQSVKAVLDGVTSDVSKGVPGLVFVAVDKTGNPLVEHASGNVSIASKEPMTLDTVFWIASCTKLITTIACMQLVEQGKLALDDADLVEKIAPELRDVKVFENGKLVAKEGRITLRMLLAHTAGFGYTFFDARLTAYGRPVGLDEFTGDAKDILSQPLVNQPGKVWEYGVNLDWAGVLVERVSGLKLNAYFHKYIFEPLGLENITMFPGKEMKAKLAHMHQRGKDGSMEERDHLYRRPLMAETQEEKDRIFNSGGAGCFATPTDYSQILAVFLNNGKSPKTGHQLLKSSTIYQMWENQIPDQPNFARGGPPAAKPDLSSSAPELYPQEGNPPQGWGLSFFLTITPGATGRGANTAWWAGLSNLFWWVDREKGVAGIIASQILPFGEMGVLGSWIGAEKAVYDNLE</sequence>
<dbReference type="InterPro" id="IPR012338">
    <property type="entry name" value="Beta-lactam/transpept-like"/>
</dbReference>
<dbReference type="EMBL" id="KV744860">
    <property type="protein sequence ID" value="OCK83458.1"/>
    <property type="molecule type" value="Genomic_DNA"/>
</dbReference>
<dbReference type="PANTHER" id="PTHR43283:SF3">
    <property type="entry name" value="BETA-LACTAMASE FAMILY PROTEIN (AFU_ORTHOLOGUE AFUA_5G07500)"/>
    <property type="match status" value="1"/>
</dbReference>
<protein>
    <submittedName>
        <fullName evidence="3">Beta-lactamase/transpeptidase-like protein</fullName>
    </submittedName>
</protein>
<dbReference type="InterPro" id="IPR001466">
    <property type="entry name" value="Beta-lactam-related"/>
</dbReference>
<dbReference type="PANTHER" id="PTHR43283">
    <property type="entry name" value="BETA-LACTAMASE-RELATED"/>
    <property type="match status" value="1"/>
</dbReference>
<gene>
    <name evidence="3" type="ORF">K432DRAFT_423332</name>
</gene>
<name>A0A8E2EH48_9PEZI</name>
<keyword evidence="4" id="KW-1185">Reference proteome</keyword>
<dbReference type="Gene3D" id="3.40.710.10">
    <property type="entry name" value="DD-peptidase/beta-lactamase superfamily"/>
    <property type="match status" value="1"/>
</dbReference>
<accession>A0A8E2EH48</accession>
<evidence type="ECO:0000256" key="1">
    <source>
        <dbReference type="SAM" id="MobiDB-lite"/>
    </source>
</evidence>
<organism evidence="3 4">
    <name type="scientific">Lepidopterella palustris CBS 459.81</name>
    <dbReference type="NCBI Taxonomy" id="1314670"/>
    <lineage>
        <taxon>Eukaryota</taxon>
        <taxon>Fungi</taxon>
        <taxon>Dikarya</taxon>
        <taxon>Ascomycota</taxon>
        <taxon>Pezizomycotina</taxon>
        <taxon>Dothideomycetes</taxon>
        <taxon>Pleosporomycetidae</taxon>
        <taxon>Mytilinidiales</taxon>
        <taxon>Argynnaceae</taxon>
        <taxon>Lepidopterella</taxon>
    </lineage>
</organism>